<feature type="domain" description="HTH tetR-type" evidence="5">
    <location>
        <begin position="2"/>
        <end position="62"/>
    </location>
</feature>
<dbReference type="PROSITE" id="PS50977">
    <property type="entry name" value="HTH_TETR_2"/>
    <property type="match status" value="1"/>
</dbReference>
<dbReference type="Proteomes" id="UP000186143">
    <property type="component" value="Unassembled WGS sequence"/>
</dbReference>
<dbReference type="Pfam" id="PF17932">
    <property type="entry name" value="TetR_C_24"/>
    <property type="match status" value="1"/>
</dbReference>
<organism evidence="6 7">
    <name type="scientific">Xaviernesmea rhizosphaerae</name>
    <dbReference type="NCBI Taxonomy" id="1672749"/>
    <lineage>
        <taxon>Bacteria</taxon>
        <taxon>Pseudomonadati</taxon>
        <taxon>Pseudomonadota</taxon>
        <taxon>Alphaproteobacteria</taxon>
        <taxon>Hyphomicrobiales</taxon>
        <taxon>Rhizobiaceae</taxon>
        <taxon>Rhizobium/Agrobacterium group</taxon>
        <taxon>Xaviernesmea</taxon>
    </lineage>
</organism>
<dbReference type="AlphaFoldDB" id="A0A1Q9AGR6"/>
<reference evidence="6 7" key="1">
    <citation type="submission" date="2016-09" db="EMBL/GenBank/DDBJ databases">
        <title>Rhizobium sp. nov., a novel species isolated from the rice rhizosphere.</title>
        <authorList>
            <person name="Zhao J."/>
            <person name="Zhang X."/>
        </authorList>
    </citation>
    <scope>NUCLEOTIDE SEQUENCE [LARGE SCALE GENOMIC DNA]</scope>
    <source>
        <strain evidence="6 7">MH17</strain>
    </source>
</reference>
<evidence type="ECO:0000256" key="3">
    <source>
        <dbReference type="ARBA" id="ARBA00023163"/>
    </source>
</evidence>
<dbReference type="PRINTS" id="PR00455">
    <property type="entry name" value="HTHTETR"/>
</dbReference>
<keyword evidence="1" id="KW-0805">Transcription regulation</keyword>
<evidence type="ECO:0000259" key="5">
    <source>
        <dbReference type="PROSITE" id="PS50977"/>
    </source>
</evidence>
<feature type="DNA-binding region" description="H-T-H motif" evidence="4">
    <location>
        <begin position="25"/>
        <end position="44"/>
    </location>
</feature>
<keyword evidence="3" id="KW-0804">Transcription</keyword>
<dbReference type="GO" id="GO:0000976">
    <property type="term" value="F:transcription cis-regulatory region binding"/>
    <property type="evidence" value="ECO:0007669"/>
    <property type="project" value="TreeGrafter"/>
</dbReference>
<comment type="caution">
    <text evidence="6">The sequence shown here is derived from an EMBL/GenBank/DDBJ whole genome shotgun (WGS) entry which is preliminary data.</text>
</comment>
<dbReference type="InterPro" id="IPR001647">
    <property type="entry name" value="HTH_TetR"/>
</dbReference>
<gene>
    <name evidence="6" type="ORF">BJF92_19165</name>
</gene>
<dbReference type="SUPFAM" id="SSF48498">
    <property type="entry name" value="Tetracyclin repressor-like, C-terminal domain"/>
    <property type="match status" value="1"/>
</dbReference>
<dbReference type="EMBL" id="MKIO01000035">
    <property type="protein sequence ID" value="OLP54369.1"/>
    <property type="molecule type" value="Genomic_DNA"/>
</dbReference>
<dbReference type="InterPro" id="IPR036271">
    <property type="entry name" value="Tet_transcr_reg_TetR-rel_C_sf"/>
</dbReference>
<dbReference type="SUPFAM" id="SSF46689">
    <property type="entry name" value="Homeodomain-like"/>
    <property type="match status" value="1"/>
</dbReference>
<dbReference type="GO" id="GO:0003700">
    <property type="term" value="F:DNA-binding transcription factor activity"/>
    <property type="evidence" value="ECO:0007669"/>
    <property type="project" value="TreeGrafter"/>
</dbReference>
<dbReference type="Gene3D" id="1.10.357.10">
    <property type="entry name" value="Tetracycline Repressor, domain 2"/>
    <property type="match status" value="1"/>
</dbReference>
<dbReference type="InterPro" id="IPR041490">
    <property type="entry name" value="KstR2_TetR_C"/>
</dbReference>
<sequence length="183" mass="20297">MSPRTRAVLAAAAALFVERGYAATSMRDIGERVGLLGGSLYHHVRSKEALFLRIHDTAIRAAEARIRAAVAARTDPWDRLEAAAVTMLEIQLDPQSITLPLMNDLRAVPPALAERLIATRDGFERLFKDLVAALPLRADLNPALYRLLLLTLLNHVGDWYRQGKSTPAEIGAEILRLFRHEAE</sequence>
<evidence type="ECO:0000256" key="4">
    <source>
        <dbReference type="PROSITE-ProRule" id="PRU00335"/>
    </source>
</evidence>
<protein>
    <submittedName>
        <fullName evidence="6">TetR family transcriptional regulator</fullName>
    </submittedName>
</protein>
<dbReference type="Gene3D" id="1.10.10.60">
    <property type="entry name" value="Homeodomain-like"/>
    <property type="match status" value="1"/>
</dbReference>
<evidence type="ECO:0000256" key="1">
    <source>
        <dbReference type="ARBA" id="ARBA00023015"/>
    </source>
</evidence>
<accession>A0A1Q9AGR6</accession>
<name>A0A1Q9AGR6_9HYPH</name>
<evidence type="ECO:0000313" key="6">
    <source>
        <dbReference type="EMBL" id="OLP54369.1"/>
    </source>
</evidence>
<evidence type="ECO:0000256" key="2">
    <source>
        <dbReference type="ARBA" id="ARBA00023125"/>
    </source>
</evidence>
<proteinExistence type="predicted"/>
<dbReference type="InterPro" id="IPR009057">
    <property type="entry name" value="Homeodomain-like_sf"/>
</dbReference>
<dbReference type="Pfam" id="PF00440">
    <property type="entry name" value="TetR_N"/>
    <property type="match status" value="1"/>
</dbReference>
<dbReference type="PANTHER" id="PTHR30055:SF234">
    <property type="entry name" value="HTH-TYPE TRANSCRIPTIONAL REGULATOR BETI"/>
    <property type="match status" value="1"/>
</dbReference>
<dbReference type="InterPro" id="IPR050109">
    <property type="entry name" value="HTH-type_TetR-like_transc_reg"/>
</dbReference>
<keyword evidence="2 4" id="KW-0238">DNA-binding</keyword>
<dbReference type="OrthoDB" id="9795242at2"/>
<dbReference type="PANTHER" id="PTHR30055">
    <property type="entry name" value="HTH-TYPE TRANSCRIPTIONAL REGULATOR RUTR"/>
    <property type="match status" value="1"/>
</dbReference>
<evidence type="ECO:0000313" key="7">
    <source>
        <dbReference type="Proteomes" id="UP000186143"/>
    </source>
</evidence>
<dbReference type="STRING" id="1672749.BJF92_19165"/>